<dbReference type="Pfam" id="PF01874">
    <property type="entry name" value="CitG"/>
    <property type="match status" value="1"/>
</dbReference>
<dbReference type="GO" id="GO:0046917">
    <property type="term" value="F:triphosphoribosyl-dephospho-CoA synthase activity"/>
    <property type="evidence" value="ECO:0007669"/>
    <property type="project" value="UniProtKB-UniRule"/>
</dbReference>
<dbReference type="RefSeq" id="WP_005607877.1">
    <property type="nucleotide sequence ID" value="NZ_CP102283.1"/>
</dbReference>
<comment type="catalytic activity">
    <reaction evidence="1 5">
        <text>3'-dephospho-CoA + ATP = 2'-(5''-triphospho-alpha-D-ribosyl)-3'-dephospho-CoA + adenine</text>
        <dbReference type="Rhea" id="RHEA:15117"/>
        <dbReference type="ChEBI" id="CHEBI:16708"/>
        <dbReference type="ChEBI" id="CHEBI:30616"/>
        <dbReference type="ChEBI" id="CHEBI:57328"/>
        <dbReference type="ChEBI" id="CHEBI:61378"/>
        <dbReference type="EC" id="2.4.2.52"/>
    </reaction>
</comment>
<dbReference type="Proteomes" id="UP000005926">
    <property type="component" value="Unassembled WGS sequence"/>
</dbReference>
<reference evidence="6 7" key="1">
    <citation type="submission" date="2009-08" db="EMBL/GenBank/DDBJ databases">
        <authorList>
            <person name="Muzny D."/>
            <person name="Qin X."/>
            <person name="Deng J."/>
            <person name="Jiang H."/>
            <person name="Liu Y."/>
            <person name="Qu J."/>
            <person name="Song X.-Z."/>
            <person name="Zhang L."/>
            <person name="Thornton R."/>
            <person name="Coyle M."/>
            <person name="Francisco L."/>
            <person name="Jackson L."/>
            <person name="Javaid M."/>
            <person name="Korchina V."/>
            <person name="Kovar C."/>
            <person name="Mata R."/>
            <person name="Mathew T."/>
            <person name="Ngo R."/>
            <person name="Nguyen L."/>
            <person name="Nguyen N."/>
            <person name="Okwuonu G."/>
            <person name="Ongeri F."/>
            <person name="Pham C."/>
            <person name="Simmons D."/>
            <person name="Wilczek-Boney K."/>
            <person name="Hale W."/>
            <person name="Jakkamsetti A."/>
            <person name="Pham P."/>
            <person name="Ruth R."/>
            <person name="San Lucas F."/>
            <person name="Warren J."/>
            <person name="Zhang J."/>
            <person name="Zhao Z."/>
            <person name="Zhou C."/>
            <person name="Zhu D."/>
            <person name="Lee S."/>
            <person name="Bess C."/>
            <person name="Blankenburg K."/>
            <person name="Forbes L."/>
            <person name="Fu Q."/>
            <person name="Gubbala S."/>
            <person name="Hirani K."/>
            <person name="Jayaseelan J.C."/>
            <person name="Lara F."/>
            <person name="Munidasa M."/>
            <person name="Palculict T."/>
            <person name="Patil S."/>
            <person name="Pu L.-L."/>
            <person name="Saada N."/>
            <person name="Tang L."/>
            <person name="Weissenberger G."/>
            <person name="Zhu Y."/>
            <person name="Hemphill L."/>
            <person name="Shang Y."/>
            <person name="Youmans B."/>
            <person name="Ayvaz T."/>
            <person name="Ross M."/>
            <person name="Santibanez J."/>
            <person name="Aqrawi P."/>
            <person name="Gross S."/>
            <person name="Joshi V."/>
            <person name="Fowler G."/>
            <person name="Nazareth L."/>
            <person name="Reid J."/>
            <person name="Worley K."/>
            <person name="Petrosino J."/>
            <person name="Highlander S."/>
            <person name="Gibbs R."/>
        </authorList>
    </citation>
    <scope>NUCLEOTIDE SEQUENCE [LARGE SCALE GENOMIC DNA]</scope>
    <source>
        <strain evidence="6 7">ATCC 49175</strain>
    </source>
</reference>
<organism evidence="6 7">
    <name type="scientific">Granulicatella adiacens ATCC 49175</name>
    <dbReference type="NCBI Taxonomy" id="638301"/>
    <lineage>
        <taxon>Bacteria</taxon>
        <taxon>Bacillati</taxon>
        <taxon>Bacillota</taxon>
        <taxon>Bacilli</taxon>
        <taxon>Lactobacillales</taxon>
        <taxon>Carnobacteriaceae</taxon>
        <taxon>Granulicatella</taxon>
    </lineage>
</organism>
<evidence type="ECO:0000256" key="1">
    <source>
        <dbReference type="ARBA" id="ARBA00001210"/>
    </source>
</evidence>
<dbReference type="InterPro" id="IPR002736">
    <property type="entry name" value="CitG"/>
</dbReference>
<dbReference type="EC" id="2.4.2.52" evidence="5"/>
<evidence type="ECO:0000313" key="7">
    <source>
        <dbReference type="Proteomes" id="UP000005926"/>
    </source>
</evidence>
<comment type="caution">
    <text evidence="6">The sequence shown here is derived from an EMBL/GenBank/DDBJ whole genome shotgun (WGS) entry which is preliminary data.</text>
</comment>
<dbReference type="HAMAP" id="MF_00397">
    <property type="entry name" value="CitG"/>
    <property type="match status" value="1"/>
</dbReference>
<sequence length="276" mass="30626">MINPEFLAQSATDALLQEVNLAPKPGLVDPISTGAHKDMTKDTFYKSIEALRPFLLAYAEAGSRHNGTPLDLFNELRALGKQAEDAMMAATNHINTHKGANFSFALVLGATAHTKGNIPEALHYCHLMTRHLIEVDFANLDQKENLSYGEKLYVEHGITGIRGEAATGYPSLAKALDYYNTLNTHTPRHRDLLLLLYLMTFVEDGNLIHRGGIEAYKQVQQEAKLLFDEAQTISEEELVSKLEDYDNVLIDRNLSPGGSADLLSLTFFCHKIQQNG</sequence>
<accession>C8NHM7</accession>
<dbReference type="HOGENOM" id="CLU_056179_1_0_9"/>
<name>C8NHM7_9LACT</name>
<protein>
    <recommendedName>
        <fullName evidence="5">Probable 2-(5''-triphosphoribosyl)-3'-dephosphocoenzyme-A synthase</fullName>
        <shortName evidence="5">2-(5''-triphosphoribosyl)-3'-dephospho-CoA synthase</shortName>
        <ecNumber evidence="5">2.4.2.52</ecNumber>
    </recommendedName>
</protein>
<dbReference type="EMBL" id="ACKZ01000020">
    <property type="protein sequence ID" value="EEW37204.1"/>
    <property type="molecule type" value="Genomic_DNA"/>
</dbReference>
<dbReference type="GO" id="GO:0051191">
    <property type="term" value="P:prosthetic group biosynthetic process"/>
    <property type="evidence" value="ECO:0007669"/>
    <property type="project" value="TreeGrafter"/>
</dbReference>
<dbReference type="GeneID" id="78412166"/>
<comment type="similarity">
    <text evidence="5">Belongs to the CitG/MdcB family.</text>
</comment>
<evidence type="ECO:0000256" key="3">
    <source>
        <dbReference type="ARBA" id="ARBA00022741"/>
    </source>
</evidence>
<gene>
    <name evidence="5 6" type="primary">citG</name>
    <name evidence="6" type="ORF">HMPREF0444_1422</name>
</gene>
<dbReference type="AlphaFoldDB" id="C8NHM7"/>
<dbReference type="eggNOG" id="COG1767">
    <property type="taxonomic scope" value="Bacteria"/>
</dbReference>
<evidence type="ECO:0000256" key="4">
    <source>
        <dbReference type="ARBA" id="ARBA00022840"/>
    </source>
</evidence>
<keyword evidence="7" id="KW-1185">Reference proteome</keyword>
<dbReference type="PANTHER" id="PTHR30201">
    <property type="entry name" value="TRIPHOSPHORIBOSYL-DEPHOSPHO-COA SYNTHASE"/>
    <property type="match status" value="1"/>
</dbReference>
<dbReference type="InterPro" id="IPR017551">
    <property type="entry name" value="TriPribosyl-deP-CoA_syn_CitG"/>
</dbReference>
<keyword evidence="3 5" id="KW-0547">Nucleotide-binding</keyword>
<evidence type="ECO:0000256" key="5">
    <source>
        <dbReference type="HAMAP-Rule" id="MF_00397"/>
    </source>
</evidence>
<dbReference type="STRING" id="638301.HMPREF0444_1422"/>
<keyword evidence="4 5" id="KW-0067">ATP-binding</keyword>
<keyword evidence="6" id="KW-0328">Glycosyltransferase</keyword>
<dbReference type="PANTHER" id="PTHR30201:SF2">
    <property type="entry name" value="2-(5''-TRIPHOSPHORIBOSYL)-3'-DEPHOSPHOCOENZYME-A SYNTHASE"/>
    <property type="match status" value="1"/>
</dbReference>
<dbReference type="GO" id="GO:0016757">
    <property type="term" value="F:glycosyltransferase activity"/>
    <property type="evidence" value="ECO:0007669"/>
    <property type="project" value="UniProtKB-KW"/>
</dbReference>
<dbReference type="Gene3D" id="1.10.4200.10">
    <property type="entry name" value="Triphosphoribosyl-dephospho-CoA protein"/>
    <property type="match status" value="2"/>
</dbReference>
<evidence type="ECO:0000256" key="2">
    <source>
        <dbReference type="ARBA" id="ARBA00022679"/>
    </source>
</evidence>
<proteinExistence type="inferred from homology"/>
<keyword evidence="2 5" id="KW-0808">Transferase</keyword>
<evidence type="ECO:0000313" key="6">
    <source>
        <dbReference type="EMBL" id="EEW37204.1"/>
    </source>
</evidence>
<dbReference type="GO" id="GO:0005524">
    <property type="term" value="F:ATP binding"/>
    <property type="evidence" value="ECO:0007669"/>
    <property type="project" value="UniProtKB-KW"/>
</dbReference>
<dbReference type="NCBIfam" id="TIGR03125">
    <property type="entry name" value="citrate_citG"/>
    <property type="match status" value="1"/>
</dbReference>